<name>A0A9E7YAE9_9ABAC</name>
<keyword evidence="1" id="KW-0378">Hydrolase</keyword>
<reference evidence="1" key="1">
    <citation type="journal article" date="2022" name="Viruses">
        <title>The Parapoynx stagnalis Nucleopolyhedrovirus (PastNPV), a Divergent Member of the Alphabaculovirus Group I Clade, Encodes a Homolog of Ran GTPase.</title>
        <authorList>
            <person name="Harrison R.L."/>
            <person name="Rowley D.L."/>
        </authorList>
    </citation>
    <scope>NUCLEOTIDE SEQUENCE</scope>
    <source>
        <strain evidence="1">BCIPV-473</strain>
    </source>
</reference>
<protein>
    <submittedName>
        <fullName evidence="1">DNA helicase</fullName>
    </submittedName>
</protein>
<dbReference type="EMBL" id="ON704650">
    <property type="protein sequence ID" value="UZE89736.1"/>
    <property type="molecule type" value="Genomic_DNA"/>
</dbReference>
<keyword evidence="1" id="KW-0067">ATP-binding</keyword>
<evidence type="ECO:0000313" key="2">
    <source>
        <dbReference type="Proteomes" id="UP001264959"/>
    </source>
</evidence>
<dbReference type="Proteomes" id="UP001264959">
    <property type="component" value="Segment"/>
</dbReference>
<dbReference type="GO" id="GO:0019079">
    <property type="term" value="P:viral genome replication"/>
    <property type="evidence" value="ECO:0007669"/>
    <property type="project" value="InterPro"/>
</dbReference>
<proteinExistence type="predicted"/>
<evidence type="ECO:0000313" key="1">
    <source>
        <dbReference type="EMBL" id="UZE89736.1"/>
    </source>
</evidence>
<dbReference type="Pfam" id="PF04735">
    <property type="entry name" value="Baculo_helicase"/>
    <property type="match status" value="1"/>
</dbReference>
<accession>A0A9E7YAE9</accession>
<keyword evidence="2" id="KW-1185">Reference proteome</keyword>
<sequence length="1213" mass="142329">MDNILQVILPNASADKTFEINNLQDANTLVIANTRTGSRKVINYTRNFQKLLNTLTEFNGSCKAHFTVCDDMDDENNIPPPLQPFGKSHDWVLECNYFSTFIKPFILKRDYEMIKNYIDFDRFLQSDKPGFANECVQINDYCYWPNMTVLFFGWRLYLYMKFAIDIGHTIPIVCNRRLGATNLIVFEPEWFLNVELCLKTDNGENLFVNGRHKFNETNETIFTITMADQSKVTCKVLDEWTYSNKNFFDYIRDNINLEQCETNEKFKNIINVNLKSLRHFLNFDNNCLVQNTTRSIEKSNNVIPEITASSENADFIHRQITVAVAKLNEAMLKVMMSSDRADDNVLQKYFEESKFINFDYIIFVIWKTLTSDEDFAYKETDIKLFLELLCEYIFGFNNDSLMEAKNKCKPYVKLEKTVFNRLCNHWTFFNDENPYTSMGYFFGIHYMIYLKMCSIDPTLEHKELWAYTFENVLLCEIPADILCKGYLKKLEVSSVTLVFDGKHFSVVKKEDELYKLTAKCSSIRLSGVKFNNWKYLYFTSDGVFNVFTNGFHSSCPFILGTTLPHSFKKPTDKKYLSEDVFNYMLKTSEEEKNIFRVYHIAKLCRDVKMLKTDVAIVKYLGTCKTCQSETRVQLDDLFRDLWNLNDEDLVTMALYLEKNKVLDILHNFKCNPCRSNDDTSRKKCSCFRKIKINKQALKVCLIVNLFGNDMDLCELMWILIFSTKLYVSTLMLRNNSDVVQKYAQYFLDNCTKVISCLYRIINDSESIDVFMETLIDKQVFFDTLHNEVLHESDQQNRRVDDSNYISKFYVHHFKTMDVLCKFNVWWDKIILAREKDDLSSWLTRFYMRIILSRMNLKEYSFNYLKKVVQGYLYFKRLTNFNHANSMMMLHFAASLGIPSDYGKKAIYMPGDPGSGKSSFFELLDHIVLMHKHDCAKYGLSTKETDEMEVNKLNSQLYVINEMKSCNDSFFKSSADSSKSDSKCRKYQGGLKYEANYKLLVVNNKPLHIIDYDKGVHNRFAIIYTDHKFVEDYKFEGSIYAHIKSKKFPSESVYYEALYQPVRLFLSHVLMYRRDPKYGFIQYKNILKNDPIHKHNLLCLDTNNSPLCAIIYILNIKTSKNKSGTISENKMEEMIVNAVPYLETFLHKNFFISKGNKNNSNGNKVPHFLNEQILLTELKEKFKSNYNSTTRVFFNLSMALHKNAMNTNVPIFKC</sequence>
<dbReference type="GO" id="GO:0003678">
    <property type="term" value="F:DNA helicase activity"/>
    <property type="evidence" value="ECO:0007669"/>
    <property type="project" value="InterPro"/>
</dbReference>
<dbReference type="InterPro" id="IPR006824">
    <property type="entry name" value="DNA_helicase_Baculovir"/>
</dbReference>
<keyword evidence="1" id="KW-0547">Nucleotide-binding</keyword>
<keyword evidence="1" id="KW-0347">Helicase</keyword>
<organism evidence="1 2">
    <name type="scientific">Parapoynx stagnalis nucleopolyhedrovirus</name>
    <dbReference type="NCBI Taxonomy" id="2993413"/>
    <lineage>
        <taxon>Viruses</taxon>
        <taxon>Viruses incertae sedis</taxon>
        <taxon>Naldaviricetes</taxon>
        <taxon>Lefavirales</taxon>
        <taxon>Baculoviridae</taxon>
        <taxon>Alphabaculovirus</taxon>
        <taxon>Alphabaculovirus pastagnalis</taxon>
    </lineage>
</organism>